<evidence type="ECO:0000313" key="12">
    <source>
        <dbReference type="EMBL" id="QSQ09752.1"/>
    </source>
</evidence>
<proteinExistence type="inferred from homology"/>
<evidence type="ECO:0000256" key="11">
    <source>
        <dbReference type="RuleBase" id="RU361274"/>
    </source>
</evidence>
<keyword evidence="12" id="KW-0560">Oxidoreductase</keyword>
<comment type="catalytic activity">
    <reaction evidence="8">
        <text>adenosine + H2O + H(+) = inosine + NH4(+)</text>
        <dbReference type="Rhea" id="RHEA:24408"/>
        <dbReference type="ChEBI" id="CHEBI:15377"/>
        <dbReference type="ChEBI" id="CHEBI:15378"/>
        <dbReference type="ChEBI" id="CHEBI:16335"/>
        <dbReference type="ChEBI" id="CHEBI:17596"/>
        <dbReference type="ChEBI" id="CHEBI:28938"/>
        <dbReference type="EC" id="3.5.4.4"/>
    </reaction>
    <physiologicalReaction direction="left-to-right" evidence="8">
        <dbReference type="Rhea" id="RHEA:24409"/>
    </physiologicalReaction>
</comment>
<keyword evidence="13" id="KW-1185">Reference proteome</keyword>
<dbReference type="InterPro" id="IPR011324">
    <property type="entry name" value="Cytotoxic_necrot_fac-like_cat"/>
</dbReference>
<dbReference type="GO" id="GO:0005507">
    <property type="term" value="F:copper ion binding"/>
    <property type="evidence" value="ECO:0007669"/>
    <property type="project" value="TreeGrafter"/>
</dbReference>
<comment type="similarity">
    <text evidence="3 11">Belongs to the purine nucleoside phosphorylase YfiH/LACC1 family.</text>
</comment>
<comment type="function">
    <text evidence="2">Purine nucleoside enzyme that catalyzes the phosphorolysis of adenosine and inosine nucleosides, yielding D-ribose 1-phosphate and the respective free bases, adenine and hypoxanthine. Also catalyzes the phosphorolysis of S-methyl-5'-thioadenosine into adenine and S-methyl-5-thio-alpha-D-ribose 1-phosphate. Also has adenosine deaminase activity.</text>
</comment>
<protein>
    <recommendedName>
        <fullName evidence="11">Purine nucleoside phosphorylase</fullName>
    </recommendedName>
</protein>
<gene>
    <name evidence="12" type="ORF">H0A61_02132</name>
</gene>
<evidence type="ECO:0000256" key="5">
    <source>
        <dbReference type="ARBA" id="ARBA00022723"/>
    </source>
</evidence>
<evidence type="ECO:0000256" key="6">
    <source>
        <dbReference type="ARBA" id="ARBA00022801"/>
    </source>
</evidence>
<dbReference type="Pfam" id="PF02578">
    <property type="entry name" value="Cu-oxidase_4"/>
    <property type="match status" value="1"/>
</dbReference>
<dbReference type="CDD" id="cd16833">
    <property type="entry name" value="YfiH"/>
    <property type="match status" value="1"/>
</dbReference>
<keyword evidence="5" id="KW-0479">Metal-binding</keyword>
<dbReference type="AlphaFoldDB" id="A0A8A0RPB7"/>
<evidence type="ECO:0000256" key="9">
    <source>
        <dbReference type="ARBA" id="ARBA00048968"/>
    </source>
</evidence>
<keyword evidence="7" id="KW-0862">Zinc</keyword>
<name>A0A8A0RPB7_9FIRM</name>
<dbReference type="KEGG" id="kme:H0A61_02132"/>
<dbReference type="InterPro" id="IPR038371">
    <property type="entry name" value="Cu_polyphenol_OxRdtase_sf"/>
</dbReference>
<keyword evidence="4" id="KW-0808">Transferase</keyword>
<evidence type="ECO:0000256" key="8">
    <source>
        <dbReference type="ARBA" id="ARBA00047989"/>
    </source>
</evidence>
<keyword evidence="6" id="KW-0378">Hydrolase</keyword>
<dbReference type="RefSeq" id="WP_206707091.1">
    <property type="nucleotide sequence ID" value="NZ_CP059066.1"/>
</dbReference>
<dbReference type="EMBL" id="CP059066">
    <property type="protein sequence ID" value="QSQ09752.1"/>
    <property type="molecule type" value="Genomic_DNA"/>
</dbReference>
<evidence type="ECO:0000256" key="10">
    <source>
        <dbReference type="ARBA" id="ARBA00049893"/>
    </source>
</evidence>
<evidence type="ECO:0000256" key="7">
    <source>
        <dbReference type="ARBA" id="ARBA00022833"/>
    </source>
</evidence>
<evidence type="ECO:0000256" key="3">
    <source>
        <dbReference type="ARBA" id="ARBA00007353"/>
    </source>
</evidence>
<dbReference type="GO" id="GO:0017061">
    <property type="term" value="F:S-methyl-5-thioadenosine phosphorylase activity"/>
    <property type="evidence" value="ECO:0007669"/>
    <property type="project" value="UniProtKB-EC"/>
</dbReference>
<comment type="catalytic activity">
    <reaction evidence="9">
        <text>adenosine + phosphate = alpha-D-ribose 1-phosphate + adenine</text>
        <dbReference type="Rhea" id="RHEA:27642"/>
        <dbReference type="ChEBI" id="CHEBI:16335"/>
        <dbReference type="ChEBI" id="CHEBI:16708"/>
        <dbReference type="ChEBI" id="CHEBI:43474"/>
        <dbReference type="ChEBI" id="CHEBI:57720"/>
        <dbReference type="EC" id="2.4.2.1"/>
    </reaction>
    <physiologicalReaction direction="left-to-right" evidence="9">
        <dbReference type="Rhea" id="RHEA:27643"/>
    </physiologicalReaction>
</comment>
<dbReference type="GO" id="GO:0016491">
    <property type="term" value="F:oxidoreductase activity"/>
    <property type="evidence" value="ECO:0007669"/>
    <property type="project" value="UniProtKB-KW"/>
</dbReference>
<dbReference type="NCBIfam" id="TIGR00726">
    <property type="entry name" value="peptidoglycan editing factor PgeF"/>
    <property type="match status" value="1"/>
</dbReference>
<comment type="catalytic activity">
    <reaction evidence="1">
        <text>inosine + phosphate = alpha-D-ribose 1-phosphate + hypoxanthine</text>
        <dbReference type="Rhea" id="RHEA:27646"/>
        <dbReference type="ChEBI" id="CHEBI:17368"/>
        <dbReference type="ChEBI" id="CHEBI:17596"/>
        <dbReference type="ChEBI" id="CHEBI:43474"/>
        <dbReference type="ChEBI" id="CHEBI:57720"/>
        <dbReference type="EC" id="2.4.2.1"/>
    </reaction>
    <physiologicalReaction direction="left-to-right" evidence="1">
        <dbReference type="Rhea" id="RHEA:27647"/>
    </physiologicalReaction>
</comment>
<accession>A0A8A0RPB7</accession>
<comment type="catalytic activity">
    <reaction evidence="10">
        <text>S-methyl-5'-thioadenosine + phosphate = 5-(methylsulfanyl)-alpha-D-ribose 1-phosphate + adenine</text>
        <dbReference type="Rhea" id="RHEA:11852"/>
        <dbReference type="ChEBI" id="CHEBI:16708"/>
        <dbReference type="ChEBI" id="CHEBI:17509"/>
        <dbReference type="ChEBI" id="CHEBI:43474"/>
        <dbReference type="ChEBI" id="CHEBI:58533"/>
        <dbReference type="EC" id="2.4.2.28"/>
    </reaction>
    <physiologicalReaction direction="left-to-right" evidence="10">
        <dbReference type="Rhea" id="RHEA:11853"/>
    </physiologicalReaction>
</comment>
<dbReference type="PANTHER" id="PTHR30616:SF2">
    <property type="entry name" value="PURINE NUCLEOSIDE PHOSPHORYLASE LACC1"/>
    <property type="match status" value="1"/>
</dbReference>
<evidence type="ECO:0000256" key="4">
    <source>
        <dbReference type="ARBA" id="ARBA00022679"/>
    </source>
</evidence>
<evidence type="ECO:0000256" key="2">
    <source>
        <dbReference type="ARBA" id="ARBA00003215"/>
    </source>
</evidence>
<dbReference type="PANTHER" id="PTHR30616">
    <property type="entry name" value="UNCHARACTERIZED PROTEIN YFIH"/>
    <property type="match status" value="1"/>
</dbReference>
<dbReference type="InterPro" id="IPR003730">
    <property type="entry name" value="Cu_polyphenol_OxRdtase"/>
</dbReference>
<dbReference type="GO" id="GO:0016787">
    <property type="term" value="F:hydrolase activity"/>
    <property type="evidence" value="ECO:0007669"/>
    <property type="project" value="UniProtKB-KW"/>
</dbReference>
<evidence type="ECO:0000313" key="13">
    <source>
        <dbReference type="Proteomes" id="UP000662904"/>
    </source>
</evidence>
<sequence>MDRGFILKEKSGVKYFVIDAFEKTNLVKHCFTTKVGGVSKGYYSGLNLGLHKEDNREDVIENYKIICGILGIEYKHLVASDQVHDNKIYKADKKDLGKGIVRESDIIGIDGLITDVKGVPLITYYADCVPLFFLDPVKKSIGTSHAGWKGSVLKIGQETVFRMKKEFGTKPEDLLVGIGPSIGPCCYEVDEPVISRVIEAFPSLWQKLVIDRGNGKWDLNLWETNALQLEEIGVRRENIFVSGICTSCSKELLFSHRRDKGKTGSLAAIIQLI</sequence>
<dbReference type="Proteomes" id="UP000662904">
    <property type="component" value="Chromosome"/>
</dbReference>
<dbReference type="SUPFAM" id="SSF64438">
    <property type="entry name" value="CNF1/YfiH-like putative cysteine hydrolases"/>
    <property type="match status" value="1"/>
</dbReference>
<reference evidence="12" key="1">
    <citation type="submission" date="2020-07" db="EMBL/GenBank/DDBJ databases">
        <title>Koleobacter methoxysyntrophicus gen. nov., sp. nov., a novel anaerobic bacterium isolated from deep subsurface oil field and proposal of Koleobacterales ord. nov. in the phylum Firmicutes.</title>
        <authorList>
            <person name="Sakamoto S."/>
            <person name="Tamaki H."/>
        </authorList>
    </citation>
    <scope>NUCLEOTIDE SEQUENCE</scope>
    <source>
        <strain evidence="12">NRmbB1</strain>
    </source>
</reference>
<evidence type="ECO:0000256" key="1">
    <source>
        <dbReference type="ARBA" id="ARBA00000553"/>
    </source>
</evidence>
<organism evidence="12 13">
    <name type="scientific">Koleobacter methoxysyntrophicus</name>
    <dbReference type="NCBI Taxonomy" id="2751313"/>
    <lineage>
        <taxon>Bacteria</taxon>
        <taxon>Bacillati</taxon>
        <taxon>Bacillota</taxon>
        <taxon>Clostridia</taxon>
        <taxon>Koleobacterales</taxon>
        <taxon>Koleobacteraceae</taxon>
        <taxon>Koleobacter</taxon>
    </lineage>
</organism>
<dbReference type="Gene3D" id="3.60.140.10">
    <property type="entry name" value="CNF1/YfiH-like putative cysteine hydrolases"/>
    <property type="match status" value="1"/>
</dbReference>